<dbReference type="SUPFAM" id="SSF53756">
    <property type="entry name" value="UDP-Glycosyltransferase/glycogen phosphorylase"/>
    <property type="match status" value="1"/>
</dbReference>
<accession>A0A1V8M2C6</accession>
<dbReference type="GO" id="GO:0005737">
    <property type="term" value="C:cytoplasm"/>
    <property type="evidence" value="ECO:0007669"/>
    <property type="project" value="TreeGrafter"/>
</dbReference>
<evidence type="ECO:0000256" key="3">
    <source>
        <dbReference type="ARBA" id="ARBA00006047"/>
    </source>
</evidence>
<keyword evidence="4" id="KW-0021">Allosteric enzyme</keyword>
<reference evidence="12 13" key="1">
    <citation type="submission" date="2015-12" db="EMBL/GenBank/DDBJ databases">
        <authorList>
            <person name="Shamseldin A."/>
            <person name="Moawad H."/>
            <person name="Abd El-Rahim W.M."/>
            <person name="Sadowsky M.J."/>
        </authorList>
    </citation>
    <scope>NUCLEOTIDE SEQUENCE [LARGE SCALE GENOMIC DNA]</scope>
    <source>
        <strain evidence="12 13">WF1</strain>
    </source>
</reference>
<dbReference type="GO" id="GO:0008184">
    <property type="term" value="F:glycogen phosphorylase activity"/>
    <property type="evidence" value="ECO:0007669"/>
    <property type="project" value="InterPro"/>
</dbReference>
<gene>
    <name evidence="12" type="ORF">AU255_15740</name>
</gene>
<dbReference type="PROSITE" id="PS00102">
    <property type="entry name" value="PHOSPHORYLASE"/>
    <property type="match status" value="1"/>
</dbReference>
<sequence length="834" mass="95783">MKNKKHTLIKPHETIFKLPSKGLKKKDLIENFKEYYVNLLGRDEQSRNTHYAYEALGLTIRDRLMERWKQTHRTYKQARCRRTFYLSMEYLMGRSLSNAMLNLGVNDTANQAMYDLGIELEELIESEVDAGLGNGGLGRLAACFMDSCATLQLPVIGYGLRYEYGMFTQLIVNGEQEEKPDHWLRLRNVWEIKRLEYAHVIKFGGRTEVYTDEHGLKRYFWVETNDVLAVAYDTPVPGFQNNTVNTLRLWKAEATEEFNLNEFNSGDYAEAVADKVGAENITMVLYPNDANENGKELRLRQQYFLASASLQDVISHWVGLYGEDFTLFAERNCFQLNDTHPSIAVAELMRLLMDKHGLAWAQAWEITGATMAYTNHTLLPEALERWPVHLMQKLLPRLMDIIYEINARFLSEVAAKWPGDITVLRRMSIIDESGDKQVRMAYLAIVGSFSVNGVAALHSQLLQQGLFADFYSLWPAKFNNKTNGVTPRRWLAGCNPELAELITEKIGSGWVTDLSLLKQLVPYADDAAFRKHWREIKQVAKHRLADYKKREHDIDINVDALFDVQVKRIHEYKRQLLNVLHVIYLYQRLKKDNSKNFVSRCVLIGGKAAPGYERAKKIIKLINNVATMINKDPDTQGKLKLMFLADYNVSAMEKICPGADLSEQISTAGKEASGTGNMKLMMNGAVTIGTFDGANIEILEEVGEENFFLFGLTEKQVAARREHYEPEHIIQQDEDLKEVMNLLESGHFNQLEPGIFNDLIQSLKDPLDPWMTIADFRSYVDTQARVDDAYRDQEHWTRMSIMNVAHCGKFSSERTINEYNQDIWKLQKLPVKFG</sequence>
<comment type="catalytic activity">
    <reaction evidence="1 11">
        <text>[(1-&gt;4)-alpha-D-glucosyl](n) + phosphate = [(1-&gt;4)-alpha-D-glucosyl](n-1) + alpha-D-glucose 1-phosphate</text>
        <dbReference type="Rhea" id="RHEA:41732"/>
        <dbReference type="Rhea" id="RHEA-COMP:9584"/>
        <dbReference type="Rhea" id="RHEA-COMP:9586"/>
        <dbReference type="ChEBI" id="CHEBI:15444"/>
        <dbReference type="ChEBI" id="CHEBI:43474"/>
        <dbReference type="ChEBI" id="CHEBI:58601"/>
        <dbReference type="EC" id="2.4.1.1"/>
    </reaction>
</comment>
<dbReference type="PIRSF" id="PIRSF000460">
    <property type="entry name" value="Pprylas_GlgP"/>
    <property type="match status" value="1"/>
</dbReference>
<evidence type="ECO:0000256" key="10">
    <source>
        <dbReference type="PIRSR" id="PIRSR000460-1"/>
    </source>
</evidence>
<evidence type="ECO:0000256" key="2">
    <source>
        <dbReference type="ARBA" id="ARBA00001933"/>
    </source>
</evidence>
<dbReference type="CDD" id="cd04300">
    <property type="entry name" value="GT35_Glycogen_Phosphorylase"/>
    <property type="match status" value="1"/>
</dbReference>
<evidence type="ECO:0000256" key="1">
    <source>
        <dbReference type="ARBA" id="ARBA00001275"/>
    </source>
</evidence>
<feature type="modified residue" description="N6-(pyridoxal phosphate)lysine" evidence="10">
    <location>
        <position position="679"/>
    </location>
</feature>
<evidence type="ECO:0000256" key="9">
    <source>
        <dbReference type="ARBA" id="ARBA00025174"/>
    </source>
</evidence>
<dbReference type="OrthoDB" id="7229284at2"/>
<evidence type="ECO:0000256" key="8">
    <source>
        <dbReference type="ARBA" id="ARBA00023277"/>
    </source>
</evidence>
<dbReference type="AlphaFoldDB" id="A0A1V8M2C6"/>
<comment type="function">
    <text evidence="11">Allosteric enzyme that catalyzes the rate-limiting step in glycogen catabolism, the phosphorolytic cleavage of glycogen to produce glucose-1-phosphate, and plays a central role in maintaining cellular and organismal glucose homeostasis.</text>
</comment>
<comment type="caution">
    <text evidence="12">The sequence shown here is derived from an EMBL/GenBank/DDBJ whole genome shotgun (WGS) entry which is preliminary data.</text>
</comment>
<comment type="similarity">
    <text evidence="3 11">Belongs to the glycogen phosphorylase family.</text>
</comment>
<organism evidence="12 13">
    <name type="scientific">Methyloprofundus sedimenti</name>
    <dbReference type="NCBI Taxonomy" id="1420851"/>
    <lineage>
        <taxon>Bacteria</taxon>
        <taxon>Pseudomonadati</taxon>
        <taxon>Pseudomonadota</taxon>
        <taxon>Gammaproteobacteria</taxon>
        <taxon>Methylococcales</taxon>
        <taxon>Methylococcaceae</taxon>
        <taxon>Methyloprofundus</taxon>
    </lineage>
</organism>
<dbReference type="PANTHER" id="PTHR11468">
    <property type="entry name" value="GLYCOGEN PHOSPHORYLASE"/>
    <property type="match status" value="1"/>
</dbReference>
<dbReference type="FunFam" id="3.40.50.2000:FF:000003">
    <property type="entry name" value="Alpha-1,4 glucan phosphorylase"/>
    <property type="match status" value="1"/>
</dbReference>
<name>A0A1V8M2C6_9GAMM</name>
<evidence type="ECO:0000313" key="13">
    <source>
        <dbReference type="Proteomes" id="UP000191980"/>
    </source>
</evidence>
<evidence type="ECO:0000256" key="11">
    <source>
        <dbReference type="RuleBase" id="RU000587"/>
    </source>
</evidence>
<evidence type="ECO:0000256" key="5">
    <source>
        <dbReference type="ARBA" id="ARBA00022676"/>
    </source>
</evidence>
<dbReference type="Pfam" id="PF00343">
    <property type="entry name" value="Phosphorylase"/>
    <property type="match status" value="1"/>
</dbReference>
<dbReference type="Proteomes" id="UP000191980">
    <property type="component" value="Unassembled WGS sequence"/>
</dbReference>
<dbReference type="GO" id="GO:0030170">
    <property type="term" value="F:pyridoxal phosphate binding"/>
    <property type="evidence" value="ECO:0007669"/>
    <property type="project" value="InterPro"/>
</dbReference>
<evidence type="ECO:0000256" key="6">
    <source>
        <dbReference type="ARBA" id="ARBA00022679"/>
    </source>
</evidence>
<dbReference type="NCBIfam" id="TIGR02093">
    <property type="entry name" value="P_ylase"/>
    <property type="match status" value="1"/>
</dbReference>
<dbReference type="InterPro" id="IPR000811">
    <property type="entry name" value="Glyco_trans_35"/>
</dbReference>
<keyword evidence="8 11" id="KW-0119">Carbohydrate metabolism</keyword>
<evidence type="ECO:0000313" key="12">
    <source>
        <dbReference type="EMBL" id="OQK15668.1"/>
    </source>
</evidence>
<keyword evidence="7 10" id="KW-0663">Pyridoxal phosphate</keyword>
<evidence type="ECO:0000256" key="7">
    <source>
        <dbReference type="ARBA" id="ARBA00022898"/>
    </source>
</evidence>
<comment type="function">
    <text evidence="9">Phosphorylase is an important allosteric enzyme in carbohydrate metabolism. Enzymes from different sources differ in their regulatory mechanisms and in their natural substrates. However, all known phosphorylases share catalytic and structural properties.</text>
</comment>
<dbReference type="GO" id="GO:0005980">
    <property type="term" value="P:glycogen catabolic process"/>
    <property type="evidence" value="ECO:0007669"/>
    <property type="project" value="TreeGrafter"/>
</dbReference>
<keyword evidence="6 11" id="KW-0808">Transferase</keyword>
<keyword evidence="5 11" id="KW-0328">Glycosyltransferase</keyword>
<dbReference type="Gene3D" id="3.40.50.2000">
    <property type="entry name" value="Glycogen Phosphorylase B"/>
    <property type="match status" value="2"/>
</dbReference>
<keyword evidence="13" id="KW-1185">Reference proteome</keyword>
<comment type="cofactor">
    <cofactor evidence="2 11">
        <name>pyridoxal 5'-phosphate</name>
        <dbReference type="ChEBI" id="CHEBI:597326"/>
    </cofactor>
</comment>
<dbReference type="STRING" id="1420851.AU255_15740"/>
<evidence type="ECO:0000256" key="4">
    <source>
        <dbReference type="ARBA" id="ARBA00022533"/>
    </source>
</evidence>
<dbReference type="FunFam" id="3.40.50.2000:FF:000002">
    <property type="entry name" value="Alpha-1,4 glucan phosphorylase"/>
    <property type="match status" value="1"/>
</dbReference>
<dbReference type="RefSeq" id="WP_080523905.1">
    <property type="nucleotide sequence ID" value="NZ_LPUF01000003.1"/>
</dbReference>
<dbReference type="PANTHER" id="PTHR11468:SF3">
    <property type="entry name" value="GLYCOGEN PHOSPHORYLASE, LIVER FORM"/>
    <property type="match status" value="1"/>
</dbReference>
<dbReference type="InterPro" id="IPR035090">
    <property type="entry name" value="Pyridoxal_P_attach_site"/>
</dbReference>
<protein>
    <recommendedName>
        <fullName evidence="11">Alpha-1,4 glucan phosphorylase</fullName>
        <ecNumber evidence="11">2.4.1.1</ecNumber>
    </recommendedName>
</protein>
<dbReference type="EMBL" id="LPUF01000003">
    <property type="protein sequence ID" value="OQK15668.1"/>
    <property type="molecule type" value="Genomic_DNA"/>
</dbReference>
<dbReference type="InterPro" id="IPR011833">
    <property type="entry name" value="Glycg_phsphrylas"/>
</dbReference>
<proteinExistence type="inferred from homology"/>
<dbReference type="EC" id="2.4.1.1" evidence="11"/>